<evidence type="ECO:0000256" key="1">
    <source>
        <dbReference type="SAM" id="MobiDB-lite"/>
    </source>
</evidence>
<keyword evidence="2" id="KW-0732">Signal</keyword>
<keyword evidence="3" id="KW-1185">Reference proteome</keyword>
<dbReference type="RefSeq" id="XP_030979329.1">
    <property type="nucleotide sequence ID" value="XM_031128567.1"/>
</dbReference>
<dbReference type="Proteomes" id="UP000515153">
    <property type="component" value="Chromosome V"/>
</dbReference>
<feature type="chain" id="PRO_5027560666" description="Secreted protein" evidence="2">
    <location>
        <begin position="18"/>
        <end position="93"/>
    </location>
</feature>
<dbReference type="GeneID" id="41963475"/>
<evidence type="ECO:0000256" key="2">
    <source>
        <dbReference type="SAM" id="SignalP"/>
    </source>
</evidence>
<gene>
    <name evidence="4" type="ORF">PgNI_08571</name>
</gene>
<feature type="region of interest" description="Disordered" evidence="1">
    <location>
        <begin position="70"/>
        <end position="93"/>
    </location>
</feature>
<evidence type="ECO:0000313" key="4">
    <source>
        <dbReference type="RefSeq" id="XP_030979329.1"/>
    </source>
</evidence>
<dbReference type="AlphaFoldDB" id="A0A6P8AWT4"/>
<accession>A0A6P8AWT4</accession>
<dbReference type="KEGG" id="pgri:PgNI_08571"/>
<sequence length="93" mass="10282">MACLLSLPQLCVISLLGEPEKDAPQHKTNLDRVLINKHTWLVLHTGAQVAIFPANDLHLWVTLERPLGLPRKNKGKPSVNTPNVENVKCGRSS</sequence>
<feature type="signal peptide" evidence="2">
    <location>
        <begin position="1"/>
        <end position="17"/>
    </location>
</feature>
<reference evidence="3 4" key="1">
    <citation type="journal article" date="2019" name="Mol. Biol. Evol.">
        <title>Blast fungal genomes show frequent chromosomal changes, gene gains and losses, and effector gene turnover.</title>
        <authorList>
            <person name="Gomez Luciano L.B."/>
            <person name="Jason Tsai I."/>
            <person name="Chuma I."/>
            <person name="Tosa Y."/>
            <person name="Chen Y.H."/>
            <person name="Li J.Y."/>
            <person name="Li M.Y."/>
            <person name="Jade Lu M.Y."/>
            <person name="Nakayashiki H."/>
            <person name="Li W.H."/>
        </authorList>
    </citation>
    <scope>NUCLEOTIDE SEQUENCE [LARGE SCALE GENOMIC DNA]</scope>
    <source>
        <strain evidence="3 4">NI907</strain>
    </source>
</reference>
<evidence type="ECO:0008006" key="5">
    <source>
        <dbReference type="Google" id="ProtNLM"/>
    </source>
</evidence>
<name>A0A6P8AWT4_PYRGI</name>
<organism evidence="3 4">
    <name type="scientific">Pyricularia grisea</name>
    <name type="common">Crabgrass-specific blast fungus</name>
    <name type="synonym">Magnaporthe grisea</name>
    <dbReference type="NCBI Taxonomy" id="148305"/>
    <lineage>
        <taxon>Eukaryota</taxon>
        <taxon>Fungi</taxon>
        <taxon>Dikarya</taxon>
        <taxon>Ascomycota</taxon>
        <taxon>Pezizomycotina</taxon>
        <taxon>Sordariomycetes</taxon>
        <taxon>Sordariomycetidae</taxon>
        <taxon>Magnaporthales</taxon>
        <taxon>Pyriculariaceae</taxon>
        <taxon>Pyricularia</taxon>
    </lineage>
</organism>
<evidence type="ECO:0000313" key="3">
    <source>
        <dbReference type="Proteomes" id="UP000515153"/>
    </source>
</evidence>
<proteinExistence type="predicted"/>
<reference evidence="4" key="3">
    <citation type="submission" date="2025-08" db="UniProtKB">
        <authorList>
            <consortium name="RefSeq"/>
        </authorList>
    </citation>
    <scope>IDENTIFICATION</scope>
    <source>
        <strain evidence="4">NI907</strain>
    </source>
</reference>
<protein>
    <recommendedName>
        <fullName evidence="5">Secreted protein</fullName>
    </recommendedName>
</protein>
<reference evidence="4" key="2">
    <citation type="submission" date="2019-10" db="EMBL/GenBank/DDBJ databases">
        <authorList>
            <consortium name="NCBI Genome Project"/>
        </authorList>
    </citation>
    <scope>NUCLEOTIDE SEQUENCE</scope>
    <source>
        <strain evidence="4">NI907</strain>
    </source>
</reference>